<sequence>DLTHLRKLKSPEHHLPSICMATFGLWASILKEVKRGSGGAL</sequence>
<protein>
    <submittedName>
        <fullName evidence="1">Uncharacterized protein</fullName>
    </submittedName>
</protein>
<reference evidence="1" key="1">
    <citation type="submission" date="2020-02" db="EMBL/GenBank/DDBJ databases">
        <authorList>
            <person name="Meier V. D."/>
        </authorList>
    </citation>
    <scope>NUCLEOTIDE SEQUENCE</scope>
    <source>
        <strain evidence="1">AVDCRST_MAG86</strain>
    </source>
</reference>
<proteinExistence type="predicted"/>
<feature type="non-terminal residue" evidence="1">
    <location>
        <position position="41"/>
    </location>
</feature>
<dbReference type="AlphaFoldDB" id="A0A6J4V9X1"/>
<name>A0A6J4V9X1_9DEIN</name>
<accession>A0A6J4V9X1</accession>
<evidence type="ECO:0000313" key="1">
    <source>
        <dbReference type="EMBL" id="CAA9571405.1"/>
    </source>
</evidence>
<organism evidence="1">
    <name type="scientific">uncultured Truepera sp</name>
    <dbReference type="NCBI Taxonomy" id="543023"/>
    <lineage>
        <taxon>Bacteria</taxon>
        <taxon>Thermotogati</taxon>
        <taxon>Deinococcota</taxon>
        <taxon>Deinococci</taxon>
        <taxon>Trueperales</taxon>
        <taxon>Trueperaceae</taxon>
        <taxon>Truepera</taxon>
        <taxon>environmental samples</taxon>
    </lineage>
</organism>
<gene>
    <name evidence="1" type="ORF">AVDCRST_MAG86-1697</name>
</gene>
<dbReference type="EMBL" id="CADCWP010000127">
    <property type="protein sequence ID" value="CAA9571405.1"/>
    <property type="molecule type" value="Genomic_DNA"/>
</dbReference>
<feature type="non-terminal residue" evidence="1">
    <location>
        <position position="1"/>
    </location>
</feature>